<dbReference type="SUPFAM" id="SSF54713">
    <property type="entry name" value="Elongation factor Ts (EF-Ts), dimerisation domain"/>
    <property type="match status" value="1"/>
</dbReference>
<keyword evidence="6" id="KW-0963">Cytoplasm</keyword>
<evidence type="ECO:0000259" key="9">
    <source>
        <dbReference type="Pfam" id="PF00889"/>
    </source>
</evidence>
<comment type="subcellular location">
    <subcellularLocation>
        <location evidence="6 8">Cytoplasm</location>
    </subcellularLocation>
</comment>
<name>A0A4Y3KAN8_CELUD</name>
<dbReference type="Proteomes" id="UP000315842">
    <property type="component" value="Unassembled WGS sequence"/>
</dbReference>
<dbReference type="FunFam" id="1.10.286.20:FF:000001">
    <property type="entry name" value="Elongation factor Ts"/>
    <property type="match status" value="1"/>
</dbReference>
<proteinExistence type="inferred from homology"/>
<evidence type="ECO:0000256" key="6">
    <source>
        <dbReference type="HAMAP-Rule" id="MF_00050"/>
    </source>
</evidence>
<reference evidence="10 11" key="1">
    <citation type="submission" date="2019-06" db="EMBL/GenBank/DDBJ databases">
        <title>Whole genome shotgun sequence of Cellulomonas uda NBRC 3747.</title>
        <authorList>
            <person name="Hosoyama A."/>
            <person name="Uohara A."/>
            <person name="Ohji S."/>
            <person name="Ichikawa N."/>
        </authorList>
    </citation>
    <scope>NUCLEOTIDE SEQUENCE [LARGE SCALE GENOMIC DNA]</scope>
    <source>
        <strain evidence="10 11">NBRC 3747</strain>
    </source>
</reference>
<comment type="function">
    <text evidence="5 6 7">Associates with the EF-Tu.GDP complex and induces the exchange of GDP to GTP. It remains bound to the aminoacyl-tRNA.EF-Tu.GTP complex up to the GTP hydrolysis stage on the ribosome.</text>
</comment>
<dbReference type="PROSITE" id="PS01126">
    <property type="entry name" value="EF_TS_1"/>
    <property type="match status" value="1"/>
</dbReference>
<feature type="domain" description="Translation elongation factor EFTs/EF1B dimerisation" evidence="9">
    <location>
        <begin position="77"/>
        <end position="280"/>
    </location>
</feature>
<dbReference type="EMBL" id="BJLP01000005">
    <property type="protein sequence ID" value="GEA80038.1"/>
    <property type="molecule type" value="Genomic_DNA"/>
</dbReference>
<evidence type="ECO:0000256" key="5">
    <source>
        <dbReference type="ARBA" id="ARBA00025453"/>
    </source>
</evidence>
<keyword evidence="3 6" id="KW-0251">Elongation factor</keyword>
<comment type="caution">
    <text evidence="10">The sequence shown here is derived from an EMBL/GenBank/DDBJ whole genome shotgun (WGS) entry which is preliminary data.</text>
</comment>
<dbReference type="SUPFAM" id="SSF46934">
    <property type="entry name" value="UBA-like"/>
    <property type="match status" value="1"/>
</dbReference>
<accession>A0A4Y3KAN8</accession>
<evidence type="ECO:0000256" key="1">
    <source>
        <dbReference type="ARBA" id="ARBA00005532"/>
    </source>
</evidence>
<evidence type="ECO:0000256" key="2">
    <source>
        <dbReference type="ARBA" id="ARBA00016956"/>
    </source>
</evidence>
<dbReference type="Pfam" id="PF00889">
    <property type="entry name" value="EF_TS"/>
    <property type="match status" value="1"/>
</dbReference>
<dbReference type="PROSITE" id="PS01127">
    <property type="entry name" value="EF_TS_2"/>
    <property type="match status" value="1"/>
</dbReference>
<dbReference type="InterPro" id="IPR018101">
    <property type="entry name" value="Transl_elong_Ts_CS"/>
</dbReference>
<dbReference type="PANTHER" id="PTHR11741:SF0">
    <property type="entry name" value="ELONGATION FACTOR TS, MITOCHONDRIAL"/>
    <property type="match status" value="1"/>
</dbReference>
<evidence type="ECO:0000313" key="10">
    <source>
        <dbReference type="EMBL" id="GEA80038.1"/>
    </source>
</evidence>
<dbReference type="InterPro" id="IPR001816">
    <property type="entry name" value="Transl_elong_EFTs/EF1B"/>
</dbReference>
<dbReference type="FunFam" id="1.10.8.10:FF:000001">
    <property type="entry name" value="Elongation factor Ts"/>
    <property type="match status" value="1"/>
</dbReference>
<keyword evidence="11" id="KW-1185">Reference proteome</keyword>
<dbReference type="GO" id="GO:0005737">
    <property type="term" value="C:cytoplasm"/>
    <property type="evidence" value="ECO:0007669"/>
    <property type="project" value="UniProtKB-SubCell"/>
</dbReference>
<dbReference type="Gene3D" id="1.10.8.10">
    <property type="entry name" value="DNA helicase RuvA subunit, C-terminal domain"/>
    <property type="match status" value="1"/>
</dbReference>
<evidence type="ECO:0000256" key="7">
    <source>
        <dbReference type="RuleBase" id="RU000642"/>
    </source>
</evidence>
<dbReference type="InterPro" id="IPR014039">
    <property type="entry name" value="Transl_elong_EFTs/EF1B_dimer"/>
</dbReference>
<dbReference type="RefSeq" id="WP_094179739.1">
    <property type="nucleotide sequence ID" value="NZ_BJLP01000005.1"/>
</dbReference>
<dbReference type="NCBIfam" id="TIGR00116">
    <property type="entry name" value="tsf"/>
    <property type="match status" value="1"/>
</dbReference>
<feature type="region of interest" description="Involved in Mg(2+) ion dislocation from EF-Tu" evidence="6">
    <location>
        <begin position="86"/>
        <end position="89"/>
    </location>
</feature>
<comment type="similarity">
    <text evidence="1 6 7">Belongs to the EF-Ts family.</text>
</comment>
<dbReference type="InterPro" id="IPR009060">
    <property type="entry name" value="UBA-like_sf"/>
</dbReference>
<keyword evidence="4 6" id="KW-0648">Protein biosynthesis</keyword>
<evidence type="ECO:0000256" key="3">
    <source>
        <dbReference type="ARBA" id="ARBA00022768"/>
    </source>
</evidence>
<protein>
    <recommendedName>
        <fullName evidence="2 6">Elongation factor Ts</fullName>
        <shortName evidence="6">EF-Ts</shortName>
    </recommendedName>
</protein>
<evidence type="ECO:0000256" key="8">
    <source>
        <dbReference type="RuleBase" id="RU000643"/>
    </source>
</evidence>
<evidence type="ECO:0000256" key="4">
    <source>
        <dbReference type="ARBA" id="ARBA00022917"/>
    </source>
</evidence>
<dbReference type="PANTHER" id="PTHR11741">
    <property type="entry name" value="ELONGATION FACTOR TS"/>
    <property type="match status" value="1"/>
</dbReference>
<gene>
    <name evidence="6 10" type="primary">tsf</name>
    <name evidence="10" type="ORF">CUD01_04820</name>
</gene>
<dbReference type="AlphaFoldDB" id="A0A4Y3KAN8"/>
<sequence length="281" mass="29634">MANYSLQDIKDLREKTGAGMLDVKKALEEAEGDSAKALEIIRVKGLKGVGKREGRSASDGLVAAHVGPTADGEGQSGVLVEVNSETDFVAKSESFISLAERVLAAAVATGARDADALTSSEYEGTTVQNIVDETAATLGERIVVRRLAHVAGEHVEVYLHKVNKDLPPQVGVLVATDAAGASVARDIATHIAAYSPAFLTRDEVPAETVENERKIAEETARNEGKPEAALPKIVEGRLTGYFKETVLVDQPFAKDPKKSVGQVLAEAGGSVTAFVRYRVGA</sequence>
<dbReference type="Gene3D" id="3.30.479.20">
    <property type="entry name" value="Elongation factor Ts, dimerisation domain"/>
    <property type="match status" value="2"/>
</dbReference>
<dbReference type="InterPro" id="IPR036402">
    <property type="entry name" value="EF-Ts_dimer_sf"/>
</dbReference>
<dbReference type="HAMAP" id="MF_00050">
    <property type="entry name" value="EF_Ts"/>
    <property type="match status" value="1"/>
</dbReference>
<organism evidence="10 11">
    <name type="scientific">Cellulomonas uda</name>
    <dbReference type="NCBI Taxonomy" id="1714"/>
    <lineage>
        <taxon>Bacteria</taxon>
        <taxon>Bacillati</taxon>
        <taxon>Actinomycetota</taxon>
        <taxon>Actinomycetes</taxon>
        <taxon>Micrococcales</taxon>
        <taxon>Cellulomonadaceae</taxon>
        <taxon>Cellulomonas</taxon>
    </lineage>
</organism>
<evidence type="ECO:0000313" key="11">
    <source>
        <dbReference type="Proteomes" id="UP000315842"/>
    </source>
</evidence>
<dbReference type="Gene3D" id="1.10.286.20">
    <property type="match status" value="1"/>
</dbReference>
<dbReference type="GO" id="GO:0003746">
    <property type="term" value="F:translation elongation factor activity"/>
    <property type="evidence" value="ECO:0007669"/>
    <property type="project" value="UniProtKB-UniRule"/>
</dbReference>
<dbReference type="CDD" id="cd14275">
    <property type="entry name" value="UBA_EF-Ts"/>
    <property type="match status" value="1"/>
</dbReference>